<dbReference type="GO" id="GO:0000981">
    <property type="term" value="F:DNA-binding transcription factor activity, RNA polymerase II-specific"/>
    <property type="evidence" value="ECO:0007669"/>
    <property type="project" value="TreeGrafter"/>
</dbReference>
<dbReference type="InterPro" id="IPR036236">
    <property type="entry name" value="Znf_C2H2_sf"/>
</dbReference>
<evidence type="ECO:0000313" key="9">
    <source>
        <dbReference type="Proteomes" id="UP001201812"/>
    </source>
</evidence>
<evidence type="ECO:0000256" key="3">
    <source>
        <dbReference type="ARBA" id="ARBA00022771"/>
    </source>
</evidence>
<accession>A0AAD4QTG2</accession>
<sequence length="432" mass="47900">MVAYKLPPLHGIPDTPFYQQPHLPVQPATTAQQPNYSSLSPEVMQAFCQAQNSFDLVRAFNNHAGVDQSVPNFVGNSTQLQFQTNIFASKAPDFNDMIHAIKTREQELCQSIFNDFLQSTRMNQQSPTSVADFHPPALTNILPAYDPGTLISDMKHLMAQYKSQSLSIGSFDAPQSPVENSSSHSVETHLTYMLQNPAFNGNLISPPALESPTMTKNTDISSPSSCNSSVDQEDDDKRPHQCHGCGKRFRFKSNLFEHKSLHLKAHPFQCPFCGKTCRLKGNLKKHLQIHVNTVEDLEKLWKERFSRSSGRPRKNAPPMPLPSLGDDLGLVPINKGNYVPKSDLIASQSLTWTFGAEKSPNNATPVADVFAQLLPEALLNSNNNSSKESTEEPEDDEIISVASPKPTTLEDLLRQTSDRSSFSAQIENQLIV</sequence>
<dbReference type="SUPFAM" id="SSF57667">
    <property type="entry name" value="beta-beta-alpha zinc fingers"/>
    <property type="match status" value="1"/>
</dbReference>
<dbReference type="PROSITE" id="PS00028">
    <property type="entry name" value="ZINC_FINGER_C2H2_1"/>
    <property type="match status" value="2"/>
</dbReference>
<evidence type="ECO:0000256" key="2">
    <source>
        <dbReference type="ARBA" id="ARBA00022737"/>
    </source>
</evidence>
<dbReference type="GO" id="GO:0000122">
    <property type="term" value="P:negative regulation of transcription by RNA polymerase II"/>
    <property type="evidence" value="ECO:0007669"/>
    <property type="project" value="UniProtKB-ARBA"/>
</dbReference>
<dbReference type="Gene3D" id="3.30.160.60">
    <property type="entry name" value="Classic Zinc Finger"/>
    <property type="match status" value="2"/>
</dbReference>
<dbReference type="PROSITE" id="PS50157">
    <property type="entry name" value="ZINC_FINGER_C2H2_2"/>
    <property type="match status" value="2"/>
</dbReference>
<feature type="domain" description="C2H2-type" evidence="7">
    <location>
        <begin position="240"/>
        <end position="267"/>
    </location>
</feature>
<dbReference type="AlphaFoldDB" id="A0AAD4QTG2"/>
<reference evidence="8" key="1">
    <citation type="submission" date="2022-01" db="EMBL/GenBank/DDBJ databases">
        <title>Genome Sequence Resource for Two Populations of Ditylenchus destructor, the Migratory Endoparasitic Phytonematode.</title>
        <authorList>
            <person name="Zhang H."/>
            <person name="Lin R."/>
            <person name="Xie B."/>
        </authorList>
    </citation>
    <scope>NUCLEOTIDE SEQUENCE</scope>
    <source>
        <strain evidence="8">BazhouSP</strain>
    </source>
</reference>
<keyword evidence="3 5" id="KW-0863">Zinc-finger</keyword>
<dbReference type="Pfam" id="PF00096">
    <property type="entry name" value="zf-C2H2"/>
    <property type="match status" value="2"/>
</dbReference>
<dbReference type="GO" id="GO:0008270">
    <property type="term" value="F:zinc ion binding"/>
    <property type="evidence" value="ECO:0007669"/>
    <property type="project" value="UniProtKB-KW"/>
</dbReference>
<comment type="caution">
    <text evidence="8">The sequence shown here is derived from an EMBL/GenBank/DDBJ whole genome shotgun (WGS) entry which is preliminary data.</text>
</comment>
<evidence type="ECO:0000256" key="6">
    <source>
        <dbReference type="SAM" id="MobiDB-lite"/>
    </source>
</evidence>
<keyword evidence="1" id="KW-0479">Metal-binding</keyword>
<dbReference type="EMBL" id="JAKKPZ010000183">
    <property type="protein sequence ID" value="KAI1699331.1"/>
    <property type="molecule type" value="Genomic_DNA"/>
</dbReference>
<evidence type="ECO:0000256" key="4">
    <source>
        <dbReference type="ARBA" id="ARBA00022833"/>
    </source>
</evidence>
<keyword evidence="9" id="KW-1185">Reference proteome</keyword>
<feature type="compositionally biased region" description="Polar residues" evidence="6">
    <location>
        <begin position="212"/>
        <end position="230"/>
    </location>
</feature>
<feature type="region of interest" description="Disordered" evidence="6">
    <location>
        <begin position="381"/>
        <end position="406"/>
    </location>
</feature>
<dbReference type="PANTHER" id="PTHR24408">
    <property type="entry name" value="ZINC FINGER PROTEIN"/>
    <property type="match status" value="1"/>
</dbReference>
<dbReference type="FunFam" id="3.30.160.60:FF:000446">
    <property type="entry name" value="Zinc finger protein"/>
    <property type="match status" value="1"/>
</dbReference>
<keyword evidence="4" id="KW-0862">Zinc</keyword>
<evidence type="ECO:0000256" key="5">
    <source>
        <dbReference type="PROSITE-ProRule" id="PRU00042"/>
    </source>
</evidence>
<gene>
    <name evidence="8" type="ORF">DdX_17389</name>
</gene>
<proteinExistence type="predicted"/>
<name>A0AAD4QTG2_9BILA</name>
<dbReference type="GO" id="GO:0043565">
    <property type="term" value="F:sequence-specific DNA binding"/>
    <property type="evidence" value="ECO:0007669"/>
    <property type="project" value="TreeGrafter"/>
</dbReference>
<organism evidence="8 9">
    <name type="scientific">Ditylenchus destructor</name>
    <dbReference type="NCBI Taxonomy" id="166010"/>
    <lineage>
        <taxon>Eukaryota</taxon>
        <taxon>Metazoa</taxon>
        <taxon>Ecdysozoa</taxon>
        <taxon>Nematoda</taxon>
        <taxon>Chromadorea</taxon>
        <taxon>Rhabditida</taxon>
        <taxon>Tylenchina</taxon>
        <taxon>Tylenchomorpha</taxon>
        <taxon>Sphaerularioidea</taxon>
        <taxon>Anguinidae</taxon>
        <taxon>Anguininae</taxon>
        <taxon>Ditylenchus</taxon>
    </lineage>
</organism>
<evidence type="ECO:0000256" key="1">
    <source>
        <dbReference type="ARBA" id="ARBA00022723"/>
    </source>
</evidence>
<evidence type="ECO:0000313" key="8">
    <source>
        <dbReference type="EMBL" id="KAI1699331.1"/>
    </source>
</evidence>
<protein>
    <submittedName>
        <fullName evidence="8">Gastrula zinc finger protein XlCGF67.1</fullName>
    </submittedName>
</protein>
<dbReference type="SMART" id="SM00355">
    <property type="entry name" value="ZnF_C2H2"/>
    <property type="match status" value="2"/>
</dbReference>
<dbReference type="Proteomes" id="UP001201812">
    <property type="component" value="Unassembled WGS sequence"/>
</dbReference>
<dbReference type="GO" id="GO:0005634">
    <property type="term" value="C:nucleus"/>
    <property type="evidence" value="ECO:0007669"/>
    <property type="project" value="TreeGrafter"/>
</dbReference>
<feature type="region of interest" description="Disordered" evidence="6">
    <location>
        <begin position="203"/>
        <end position="241"/>
    </location>
</feature>
<feature type="domain" description="C2H2-type" evidence="7">
    <location>
        <begin position="268"/>
        <end position="295"/>
    </location>
</feature>
<dbReference type="PANTHER" id="PTHR24408:SF58">
    <property type="entry name" value="TRANSCRIPTION FACTOR (TFIIIA), PUTATIVE (AFU_ORTHOLOGUE AFUA_1G05150)-RELATED"/>
    <property type="match status" value="1"/>
</dbReference>
<evidence type="ECO:0000259" key="7">
    <source>
        <dbReference type="PROSITE" id="PS50157"/>
    </source>
</evidence>
<dbReference type="InterPro" id="IPR013087">
    <property type="entry name" value="Znf_C2H2_type"/>
</dbReference>
<keyword evidence="2" id="KW-0677">Repeat</keyword>